<organism evidence="1 2">
    <name type="scientific">Lupinus angustifolius</name>
    <name type="common">Narrow-leaved blue lupine</name>
    <dbReference type="NCBI Taxonomy" id="3871"/>
    <lineage>
        <taxon>Eukaryota</taxon>
        <taxon>Viridiplantae</taxon>
        <taxon>Streptophyta</taxon>
        <taxon>Embryophyta</taxon>
        <taxon>Tracheophyta</taxon>
        <taxon>Spermatophyta</taxon>
        <taxon>Magnoliopsida</taxon>
        <taxon>eudicotyledons</taxon>
        <taxon>Gunneridae</taxon>
        <taxon>Pentapetalae</taxon>
        <taxon>rosids</taxon>
        <taxon>fabids</taxon>
        <taxon>Fabales</taxon>
        <taxon>Fabaceae</taxon>
        <taxon>Papilionoideae</taxon>
        <taxon>50 kb inversion clade</taxon>
        <taxon>genistoids sensu lato</taxon>
        <taxon>core genistoids</taxon>
        <taxon>Genisteae</taxon>
        <taxon>Lupinus</taxon>
    </lineage>
</organism>
<keyword evidence="2" id="KW-1185">Reference proteome</keyword>
<name>A0A1J7G666_LUPAN</name>
<gene>
    <name evidence="1" type="ORF">TanjilG_29901</name>
</gene>
<reference evidence="1 2" key="1">
    <citation type="journal article" date="2017" name="Plant Biotechnol. J.">
        <title>A comprehensive draft genome sequence for lupin (Lupinus angustifolius), an emerging health food: insights into plant-microbe interactions and legume evolution.</title>
        <authorList>
            <person name="Hane J.K."/>
            <person name="Ming Y."/>
            <person name="Kamphuis L.G."/>
            <person name="Nelson M.N."/>
            <person name="Garg G."/>
            <person name="Atkins C.A."/>
            <person name="Bayer P.E."/>
            <person name="Bravo A."/>
            <person name="Bringans S."/>
            <person name="Cannon S."/>
            <person name="Edwards D."/>
            <person name="Foley R."/>
            <person name="Gao L.L."/>
            <person name="Harrison M.J."/>
            <person name="Huang W."/>
            <person name="Hurgobin B."/>
            <person name="Li S."/>
            <person name="Liu C.W."/>
            <person name="McGrath A."/>
            <person name="Morahan G."/>
            <person name="Murray J."/>
            <person name="Weller J."/>
            <person name="Jian J."/>
            <person name="Singh K.B."/>
        </authorList>
    </citation>
    <scope>NUCLEOTIDE SEQUENCE [LARGE SCALE GENOMIC DNA]</scope>
    <source>
        <strain evidence="2">cv. Tanjil</strain>
        <tissue evidence="1">Whole plant</tissue>
    </source>
</reference>
<evidence type="ECO:0000313" key="1">
    <source>
        <dbReference type="EMBL" id="OIV89809.1"/>
    </source>
</evidence>
<dbReference type="Gramene" id="OIV89809">
    <property type="protein sequence ID" value="OIV89809"/>
    <property type="gene ID" value="TanjilG_29901"/>
</dbReference>
<protein>
    <submittedName>
        <fullName evidence="1">Uncharacterized protein</fullName>
    </submittedName>
</protein>
<dbReference type="Proteomes" id="UP000188354">
    <property type="component" value="Unassembled WGS sequence"/>
</dbReference>
<dbReference type="EMBL" id="KV862237">
    <property type="protein sequence ID" value="OIV89809.1"/>
    <property type="molecule type" value="Genomic_DNA"/>
</dbReference>
<accession>A0A1J7G666</accession>
<dbReference type="AlphaFoldDB" id="A0A1J7G666"/>
<sequence>MAVEPIPRLYKVGIPYQDYYMMHQQQKQQPFIIPNMLSPTQYFVLSNVGDDASFAS</sequence>
<evidence type="ECO:0000313" key="2">
    <source>
        <dbReference type="Proteomes" id="UP000188354"/>
    </source>
</evidence>
<proteinExistence type="predicted"/>